<dbReference type="AlphaFoldDB" id="A0AAD6NMN4"/>
<keyword evidence="3" id="KW-1185">Reference proteome</keyword>
<evidence type="ECO:0000256" key="1">
    <source>
        <dbReference type="SAM" id="MobiDB-lite"/>
    </source>
</evidence>
<gene>
    <name evidence="2" type="ORF">Dda_1064</name>
</gene>
<dbReference type="Proteomes" id="UP001221413">
    <property type="component" value="Unassembled WGS sequence"/>
</dbReference>
<name>A0AAD6NMN4_DREDA</name>
<evidence type="ECO:0000313" key="3">
    <source>
        <dbReference type="Proteomes" id="UP001221413"/>
    </source>
</evidence>
<sequence>MDSVRQQLEAFRFPSPTPTIRAHKIWSAQHLEPYLPSPRTLPPSESSSSYDYSDPNFVDSAYSSPLMEEPPMAPEGSKAMTLLDTLSELESIVRKYEVNSRLADSDSEDLDRDAPVAAPPPADEPRSFWDDDSSDDDDSDDDLVDEAYDSGCFTEDDESFETRLASLQPPTKRPRLSDDALDDATSARPPFATWAPGVAIVKPSASLRLSKRMRMKRRQVSIPRSTPAGVSSSNYSGSTTITGISGPCDWWSLRKPSPAFIDTFQF</sequence>
<dbReference type="EMBL" id="JAQGDS010000001">
    <property type="protein sequence ID" value="KAJ6264911.1"/>
    <property type="molecule type" value="Genomic_DNA"/>
</dbReference>
<feature type="compositionally biased region" description="Polar residues" evidence="1">
    <location>
        <begin position="222"/>
        <end position="236"/>
    </location>
</feature>
<feature type="region of interest" description="Disordered" evidence="1">
    <location>
        <begin position="99"/>
        <end position="183"/>
    </location>
</feature>
<feature type="compositionally biased region" description="Acidic residues" evidence="1">
    <location>
        <begin position="130"/>
        <end position="159"/>
    </location>
</feature>
<feature type="region of interest" description="Disordered" evidence="1">
    <location>
        <begin position="33"/>
        <end position="79"/>
    </location>
</feature>
<protein>
    <submittedName>
        <fullName evidence="2">Uncharacterized protein</fullName>
    </submittedName>
</protein>
<evidence type="ECO:0000313" key="2">
    <source>
        <dbReference type="EMBL" id="KAJ6264911.1"/>
    </source>
</evidence>
<feature type="compositionally biased region" description="Low complexity" evidence="1">
    <location>
        <begin position="42"/>
        <end position="55"/>
    </location>
</feature>
<accession>A0AAD6NMN4</accession>
<reference evidence="2" key="1">
    <citation type="submission" date="2023-01" db="EMBL/GenBank/DDBJ databases">
        <title>The chitinases involved in constricting ring structure development in the nematode-trapping fungus Drechslerella dactyloides.</title>
        <authorList>
            <person name="Wang R."/>
            <person name="Zhang L."/>
            <person name="Tang P."/>
            <person name="Li S."/>
            <person name="Liang L."/>
        </authorList>
    </citation>
    <scope>NUCLEOTIDE SEQUENCE</scope>
    <source>
        <strain evidence="2">YMF1.00031</strain>
    </source>
</reference>
<organism evidence="2 3">
    <name type="scientific">Drechslerella dactyloides</name>
    <name type="common">Nematode-trapping fungus</name>
    <name type="synonym">Arthrobotrys dactyloides</name>
    <dbReference type="NCBI Taxonomy" id="74499"/>
    <lineage>
        <taxon>Eukaryota</taxon>
        <taxon>Fungi</taxon>
        <taxon>Dikarya</taxon>
        <taxon>Ascomycota</taxon>
        <taxon>Pezizomycotina</taxon>
        <taxon>Orbiliomycetes</taxon>
        <taxon>Orbiliales</taxon>
        <taxon>Orbiliaceae</taxon>
        <taxon>Drechslerella</taxon>
    </lineage>
</organism>
<comment type="caution">
    <text evidence="2">The sequence shown here is derived from an EMBL/GenBank/DDBJ whole genome shotgun (WGS) entry which is preliminary data.</text>
</comment>
<proteinExistence type="predicted"/>
<feature type="region of interest" description="Disordered" evidence="1">
    <location>
        <begin position="216"/>
        <end position="236"/>
    </location>
</feature>